<proteinExistence type="predicted"/>
<name>A0A7H9ANR4_9FLAO</name>
<sequence length="69" mass="8438">MTSEQFSRQWHKKYDPIRNNFGERPAGLDFEIEYCTPMEQRNQEARLERLMQRDKTRVATPKRIFYKGL</sequence>
<protein>
    <submittedName>
        <fullName evidence="1">Uncharacterized protein</fullName>
    </submittedName>
</protein>
<accession>A0A7H9ANR4</accession>
<dbReference type="RefSeq" id="WP_179241391.1">
    <property type="nucleotide sequence ID" value="NZ_CP058595.1"/>
</dbReference>
<dbReference type="EMBL" id="CP058595">
    <property type="protein sequence ID" value="QLG45101.1"/>
    <property type="molecule type" value="Genomic_DNA"/>
</dbReference>
<dbReference type="Proteomes" id="UP000509302">
    <property type="component" value="Chromosome"/>
</dbReference>
<reference evidence="1 2" key="1">
    <citation type="journal article" date="2006" name="Int. J. Syst. Evol. Microbiol.">
        <title>Costertonia aggregata gen. nov., sp. nov., a mesophilic marine bacterium of the family Flavobacteriaceae, isolated from a mature biofilm.</title>
        <authorList>
            <person name="Kwon K.K."/>
            <person name="Lee Y.K."/>
            <person name="Lee H.K."/>
        </authorList>
    </citation>
    <scope>NUCLEOTIDE SEQUENCE [LARGE SCALE GENOMIC DNA]</scope>
    <source>
        <strain evidence="1 2">KCCM 42265</strain>
    </source>
</reference>
<keyword evidence="2" id="KW-1185">Reference proteome</keyword>
<dbReference type="AlphaFoldDB" id="A0A7H9ANR4"/>
<dbReference type="KEGG" id="cagg:HYG79_06965"/>
<evidence type="ECO:0000313" key="1">
    <source>
        <dbReference type="EMBL" id="QLG45101.1"/>
    </source>
</evidence>
<organism evidence="1 2">
    <name type="scientific">Costertonia aggregata</name>
    <dbReference type="NCBI Taxonomy" id="343403"/>
    <lineage>
        <taxon>Bacteria</taxon>
        <taxon>Pseudomonadati</taxon>
        <taxon>Bacteroidota</taxon>
        <taxon>Flavobacteriia</taxon>
        <taxon>Flavobacteriales</taxon>
        <taxon>Flavobacteriaceae</taxon>
        <taxon>Costertonia</taxon>
    </lineage>
</organism>
<evidence type="ECO:0000313" key="2">
    <source>
        <dbReference type="Proteomes" id="UP000509302"/>
    </source>
</evidence>
<gene>
    <name evidence="1" type="ORF">HYG79_06965</name>
</gene>